<proteinExistence type="predicted"/>
<dbReference type="PROSITE" id="PS51146">
    <property type="entry name" value="KAIC"/>
    <property type="match status" value="2"/>
</dbReference>
<gene>
    <name evidence="8" type="ORF">AMST5_00149</name>
</gene>
<sequence>MSATIIDTPRVQSGVPGLDEVLMGGLPRGALMLIEGPPGSGKTTIALQFLLQAVRQGEASLLVSNAEAPAQLTSIAASHGWRLDGIHTTYFTQEAAEGADESLDYTLFPEAEIEVGETLQHLFSEVERLRPTLLVLDTISSLRILAPTPAFHRRQLKRIRDFMATRACTTIFLDEASLSEKDLRSQTLADGVIELQKVDYNFGADRRRLRVRKLRGCRYLSGAHDFAITTGGLIVYPRLVAQSYASLASAAPLQSGIPEINALTGGGLPSGSSTLIVGPAGAGKSTIATLYAMAAAARDENVSILLFDESVETYTARSEGLGLDVSSARERVRINHLDPAELSTGQIAQLLVQQVEEDAVKVVVIDTLNGYLQSAMEEPAVLLHIRELVSYLSRRQVVTLLTLTEHGIFGPALTAPIDLSFLADNVVLLRYFESEGTIGKALSVVKKRSGKHEQTIREFILQPGSIQVSQPLANFTEVLTGTPIFSGAAGRKGA</sequence>
<dbReference type="InterPro" id="IPR051347">
    <property type="entry name" value="Circadian_clock_KaiC-rel"/>
</dbReference>
<dbReference type="GO" id="GO:0004674">
    <property type="term" value="F:protein serine/threonine kinase activity"/>
    <property type="evidence" value="ECO:0007669"/>
    <property type="project" value="UniProtKB-EC"/>
</dbReference>
<dbReference type="GO" id="GO:0016787">
    <property type="term" value="F:hydrolase activity"/>
    <property type="evidence" value="ECO:0007669"/>
    <property type="project" value="UniProtKB-KW"/>
</dbReference>
<dbReference type="InterPro" id="IPR030665">
    <property type="entry name" value="KaiC"/>
</dbReference>
<dbReference type="Pfam" id="PF06745">
    <property type="entry name" value="ATPase"/>
    <property type="match status" value="2"/>
</dbReference>
<feature type="domain" description="KaiC" evidence="7">
    <location>
        <begin position="9"/>
        <end position="249"/>
    </location>
</feature>
<organism evidence="8">
    <name type="scientific">freshwater sediment metagenome</name>
    <dbReference type="NCBI Taxonomy" id="556182"/>
    <lineage>
        <taxon>unclassified sequences</taxon>
        <taxon>metagenomes</taxon>
        <taxon>ecological metagenomes</taxon>
    </lineage>
</organism>
<dbReference type="InterPro" id="IPR027417">
    <property type="entry name" value="P-loop_NTPase"/>
</dbReference>
<accession>A0AA48LWU4</accession>
<evidence type="ECO:0000256" key="6">
    <source>
        <dbReference type="ARBA" id="ARBA00022801"/>
    </source>
</evidence>
<keyword evidence="3" id="KW-0808">Transferase</keyword>
<evidence type="ECO:0000256" key="3">
    <source>
        <dbReference type="ARBA" id="ARBA00022679"/>
    </source>
</evidence>
<evidence type="ECO:0000313" key="8">
    <source>
        <dbReference type="EMBL" id="CAJ0849605.1"/>
    </source>
</evidence>
<dbReference type="InterPro" id="IPR014774">
    <property type="entry name" value="KaiC-like_dom"/>
</dbReference>
<evidence type="ECO:0000256" key="2">
    <source>
        <dbReference type="ARBA" id="ARBA00022553"/>
    </source>
</evidence>
<reference evidence="8" key="1">
    <citation type="submission" date="2023-07" db="EMBL/GenBank/DDBJ databases">
        <authorList>
            <person name="Pelsma A.J. K."/>
        </authorList>
    </citation>
    <scope>NUCLEOTIDE SEQUENCE</scope>
</reference>
<dbReference type="InterPro" id="IPR003593">
    <property type="entry name" value="AAA+_ATPase"/>
</dbReference>
<dbReference type="EMBL" id="OY288114">
    <property type="protein sequence ID" value="CAJ0849605.1"/>
    <property type="molecule type" value="Genomic_DNA"/>
</dbReference>
<keyword evidence="6" id="KW-0378">Hydrolase</keyword>
<dbReference type="PANTHER" id="PTHR42926:SF1">
    <property type="entry name" value="CIRCADIAN CLOCK OSCILLATOR PROTEIN KAIC 1"/>
    <property type="match status" value="1"/>
</dbReference>
<dbReference type="Gene3D" id="3.40.50.300">
    <property type="entry name" value="P-loop containing nucleotide triphosphate hydrolases"/>
    <property type="match status" value="2"/>
</dbReference>
<dbReference type="AlphaFoldDB" id="A0AA48LWU4"/>
<keyword evidence="4" id="KW-0677">Repeat</keyword>
<evidence type="ECO:0000256" key="5">
    <source>
        <dbReference type="ARBA" id="ARBA00022777"/>
    </source>
</evidence>
<dbReference type="GO" id="GO:0005524">
    <property type="term" value="F:ATP binding"/>
    <property type="evidence" value="ECO:0007669"/>
    <property type="project" value="InterPro"/>
</dbReference>
<dbReference type="InterPro" id="IPR010624">
    <property type="entry name" value="KaiC_dom"/>
</dbReference>
<keyword evidence="2" id="KW-0597">Phosphoprotein</keyword>
<evidence type="ECO:0000256" key="4">
    <source>
        <dbReference type="ARBA" id="ARBA00022737"/>
    </source>
</evidence>
<dbReference type="PANTHER" id="PTHR42926">
    <property type="match status" value="1"/>
</dbReference>
<dbReference type="PIRSF" id="PIRSF039117">
    <property type="entry name" value="KaiC"/>
    <property type="match status" value="1"/>
</dbReference>
<evidence type="ECO:0000256" key="1">
    <source>
        <dbReference type="ARBA" id="ARBA00012513"/>
    </source>
</evidence>
<feature type="domain" description="KaiC" evidence="7">
    <location>
        <begin position="251"/>
        <end position="482"/>
    </location>
</feature>
<keyword evidence="5" id="KW-0418">Kinase</keyword>
<evidence type="ECO:0000259" key="7">
    <source>
        <dbReference type="PROSITE" id="PS51146"/>
    </source>
</evidence>
<dbReference type="SMART" id="SM00382">
    <property type="entry name" value="AAA"/>
    <property type="match status" value="2"/>
</dbReference>
<protein>
    <recommendedName>
        <fullName evidence="1">non-specific serine/threonine protein kinase</fullName>
        <ecNumber evidence="1">2.7.11.1</ecNumber>
    </recommendedName>
</protein>
<name>A0AA48LWU4_9ZZZZ</name>
<dbReference type="EC" id="2.7.11.1" evidence="1"/>
<dbReference type="SUPFAM" id="SSF52540">
    <property type="entry name" value="P-loop containing nucleoside triphosphate hydrolases"/>
    <property type="match status" value="2"/>
</dbReference>